<evidence type="ECO:0000259" key="1">
    <source>
        <dbReference type="Pfam" id="PF05168"/>
    </source>
</evidence>
<dbReference type="RefSeq" id="WP_136881692.1">
    <property type="nucleotide sequence ID" value="NZ_SWDX01000010.1"/>
</dbReference>
<dbReference type="Gene3D" id="1.20.120.330">
    <property type="entry name" value="Nucleotidyltransferases domain 2"/>
    <property type="match status" value="1"/>
</dbReference>
<organism evidence="2 3">
    <name type="scientific">Pedobacter hiemivivus</name>
    <dbReference type="NCBI Taxonomy" id="2530454"/>
    <lineage>
        <taxon>Bacteria</taxon>
        <taxon>Pseudomonadati</taxon>
        <taxon>Bacteroidota</taxon>
        <taxon>Sphingobacteriia</taxon>
        <taxon>Sphingobacteriales</taxon>
        <taxon>Sphingobacteriaceae</taxon>
        <taxon>Pedobacter</taxon>
    </lineage>
</organism>
<dbReference type="Pfam" id="PF05168">
    <property type="entry name" value="HEPN"/>
    <property type="match status" value="1"/>
</dbReference>
<gene>
    <name evidence="2" type="ORF">FBD94_21210</name>
</gene>
<dbReference type="AlphaFoldDB" id="A0A4U1G455"/>
<dbReference type="InterPro" id="IPR007842">
    <property type="entry name" value="HEPN_dom"/>
</dbReference>
<proteinExistence type="predicted"/>
<sequence>MELQTLSPTEDHAIYFREFIHKLVQKFKPLQIFSFFKHTYSQDDEGCFKEKAASYQCNYCLLLVTDSNTRIEHEIQDFANGNYNHGIITILSHGKETIKEAIMANNRFFITVCSSAQLIYSHNGMTTFDFSNRFIPIGAAIKAREHFDHRITLADGFLTGAHECIITEQHNVCVFMLHQVVEQTCIALIRVHLAYRSDIHNLNRLLRLCCCFSDAPIKMFLSGSPDDERLFEILLKSYSAARYKDTFNVSEDDSWLLYNKIIEFVTLAKVMCEEKIAQLTQQAMLYNEFVNLARASN</sequence>
<dbReference type="SUPFAM" id="SSF81593">
    <property type="entry name" value="Nucleotidyltransferase substrate binding subunit/domain"/>
    <property type="match status" value="1"/>
</dbReference>
<comment type="caution">
    <text evidence="2">The sequence shown here is derived from an EMBL/GenBank/DDBJ whole genome shotgun (WGS) entry which is preliminary data.</text>
</comment>
<evidence type="ECO:0000313" key="3">
    <source>
        <dbReference type="Proteomes" id="UP000309594"/>
    </source>
</evidence>
<dbReference type="EMBL" id="SWDX01000010">
    <property type="protein sequence ID" value="TKC57153.1"/>
    <property type="molecule type" value="Genomic_DNA"/>
</dbReference>
<name>A0A4U1G455_9SPHI</name>
<feature type="domain" description="HEPN" evidence="1">
    <location>
        <begin position="154"/>
        <end position="267"/>
    </location>
</feature>
<protein>
    <submittedName>
        <fullName evidence="2">HEPN domain-containing protein</fullName>
    </submittedName>
</protein>
<accession>A0A4U1G455</accession>
<dbReference type="Proteomes" id="UP000309594">
    <property type="component" value="Unassembled WGS sequence"/>
</dbReference>
<evidence type="ECO:0000313" key="2">
    <source>
        <dbReference type="EMBL" id="TKC57153.1"/>
    </source>
</evidence>
<reference evidence="2 3" key="1">
    <citation type="submission" date="2019-04" db="EMBL/GenBank/DDBJ databases">
        <title>Pedobacter sp. RP-1-16 sp. nov., isolated from Arctic soil.</title>
        <authorList>
            <person name="Dahal R.H."/>
            <person name="Kim D.-U."/>
        </authorList>
    </citation>
    <scope>NUCLEOTIDE SEQUENCE [LARGE SCALE GENOMIC DNA]</scope>
    <source>
        <strain evidence="2 3">RP-1-16</strain>
    </source>
</reference>